<dbReference type="Pfam" id="PF00784">
    <property type="entry name" value="MyTH4"/>
    <property type="match status" value="1"/>
</dbReference>
<evidence type="ECO:0000259" key="8">
    <source>
        <dbReference type="PROSITE" id="PS50057"/>
    </source>
</evidence>
<dbReference type="PROSITE" id="PS51016">
    <property type="entry name" value="MYTH4"/>
    <property type="match status" value="1"/>
</dbReference>
<evidence type="ECO:0000256" key="6">
    <source>
        <dbReference type="SAM" id="MobiDB-lite"/>
    </source>
</evidence>
<proteinExistence type="predicted"/>
<dbReference type="Proteomes" id="UP000078348">
    <property type="component" value="Unassembled WGS sequence"/>
</dbReference>
<dbReference type="InterPro" id="IPR038185">
    <property type="entry name" value="MyTH4_dom_sf"/>
</dbReference>
<keyword evidence="3" id="KW-0547">Nucleotide-binding</keyword>
<dbReference type="InterPro" id="IPR035963">
    <property type="entry name" value="FERM_2"/>
</dbReference>
<feature type="domain" description="FERM" evidence="8">
    <location>
        <begin position="440"/>
        <end position="741"/>
    </location>
</feature>
<organism evidence="11 12">
    <name type="scientific">Blastocystis sp. subtype 1 (strain ATCC 50177 / NandII)</name>
    <dbReference type="NCBI Taxonomy" id="478820"/>
    <lineage>
        <taxon>Eukaryota</taxon>
        <taxon>Sar</taxon>
        <taxon>Stramenopiles</taxon>
        <taxon>Bigyra</taxon>
        <taxon>Opalozoa</taxon>
        <taxon>Opalinata</taxon>
        <taxon>Blastocystidae</taxon>
        <taxon>Blastocystis</taxon>
    </lineage>
</organism>
<evidence type="ECO:0000259" key="7">
    <source>
        <dbReference type="PROSITE" id="PS50020"/>
    </source>
</evidence>
<dbReference type="Gene3D" id="3.10.20.90">
    <property type="entry name" value="Phosphatidylinositol 3-kinase Catalytic Subunit, Chain A, domain 1"/>
    <property type="match status" value="1"/>
</dbReference>
<dbReference type="GO" id="GO:0007165">
    <property type="term" value="P:signal transduction"/>
    <property type="evidence" value="ECO:0007669"/>
    <property type="project" value="InterPro"/>
</dbReference>
<evidence type="ECO:0000256" key="1">
    <source>
        <dbReference type="ARBA" id="ARBA00004496"/>
    </source>
</evidence>
<dbReference type="PROSITE" id="PS50020">
    <property type="entry name" value="WW_DOMAIN_2"/>
    <property type="match status" value="1"/>
</dbReference>
<feature type="domain" description="WW" evidence="7">
    <location>
        <begin position="128"/>
        <end position="156"/>
    </location>
</feature>
<comment type="subcellular location">
    <subcellularLocation>
        <location evidence="1">Cytoplasm</location>
    </subcellularLocation>
</comment>
<dbReference type="InterPro" id="IPR051724">
    <property type="entry name" value="Actin_motor_Myosin"/>
</dbReference>
<dbReference type="Gene3D" id="2.30.29.30">
    <property type="entry name" value="Pleckstrin-homology domain (PH domain)/Phosphotyrosine-binding domain (PTB)"/>
    <property type="match status" value="1"/>
</dbReference>
<dbReference type="GO" id="GO:0005524">
    <property type="term" value="F:ATP binding"/>
    <property type="evidence" value="ECO:0007669"/>
    <property type="project" value="UniProtKB-KW"/>
</dbReference>
<dbReference type="Gene3D" id="1.25.40.530">
    <property type="entry name" value="MyTH4 domain"/>
    <property type="match status" value="1"/>
</dbReference>
<dbReference type="InterPro" id="IPR019748">
    <property type="entry name" value="FERM_central"/>
</dbReference>
<dbReference type="PROSITE" id="PS50200">
    <property type="entry name" value="RA"/>
    <property type="match status" value="1"/>
</dbReference>
<dbReference type="Pfam" id="PF02174">
    <property type="entry name" value="IRS"/>
    <property type="match status" value="1"/>
</dbReference>
<dbReference type="Pfam" id="PF00397">
    <property type="entry name" value="WW"/>
    <property type="match status" value="1"/>
</dbReference>
<protein>
    <submittedName>
        <fullName evidence="11">Beta-galactosidase-like protein</fullName>
    </submittedName>
</protein>
<dbReference type="SMART" id="SM00456">
    <property type="entry name" value="WW"/>
    <property type="match status" value="1"/>
</dbReference>
<evidence type="ECO:0000259" key="10">
    <source>
        <dbReference type="PROSITE" id="PS51016"/>
    </source>
</evidence>
<dbReference type="InterPro" id="IPR002404">
    <property type="entry name" value="IRS_PTB"/>
</dbReference>
<evidence type="ECO:0000256" key="5">
    <source>
        <dbReference type="ARBA" id="ARBA00023175"/>
    </source>
</evidence>
<evidence type="ECO:0000313" key="12">
    <source>
        <dbReference type="Proteomes" id="UP000078348"/>
    </source>
</evidence>
<dbReference type="InterPro" id="IPR019749">
    <property type="entry name" value="Band_41_domain"/>
</dbReference>
<name>A0A196SK41_BLAHN</name>
<dbReference type="GO" id="GO:0005737">
    <property type="term" value="C:cytoplasm"/>
    <property type="evidence" value="ECO:0007669"/>
    <property type="project" value="UniProtKB-SubCell"/>
</dbReference>
<dbReference type="AlphaFoldDB" id="A0A196SK41"/>
<feature type="region of interest" description="Disordered" evidence="6">
    <location>
        <begin position="1"/>
        <end position="77"/>
    </location>
</feature>
<dbReference type="InterPro" id="IPR001202">
    <property type="entry name" value="WW_dom"/>
</dbReference>
<feature type="domain" description="Ras-associating" evidence="9">
    <location>
        <begin position="438"/>
        <end position="520"/>
    </location>
</feature>
<dbReference type="GO" id="GO:0005856">
    <property type="term" value="C:cytoskeleton"/>
    <property type="evidence" value="ECO:0007669"/>
    <property type="project" value="InterPro"/>
</dbReference>
<sequence>MSSSYVSNMTRKGSRTNLLQFSDSSREVSGSERSSVLSSHGGYSLLSSTSMRSEGSGSSSGRKTDHQPLGKTSIPWLNSGDVSELNAVPEDVNEERMKPTYVIRNGYSGQEEAHPPRKLMKDQNQEIWYEIRDSKSKKLFYFNETTQVSQWKKPQNVTIIPINQKGVAIIRGNGVIEKEYLNACSKMVAKGSGNGSLTYLNEEGHVIDPVKHAQSIVFGESVTSETSPIDSDMSPSTMGLREISPVVGSSYDSYVRSHFVMYRRGIFRGKTTVDRVTSFKSTPIKLPLLTYALSAKKEAVALNTEILNYVTLMCERSTQPIRQLLIEHREIPLIVAMAMDSYQHLRNEVYCQVMKVMRGSPELIASNAWNIMAVLAGCIAPTEELLFHIQQVCYNSRSNRNYRSLPLTTNELLKKTMVAKRRDAIPTNAEICAILTNSTVATRVYLDKKSFVTIRVKPTMTVRELSNQVALLLHIGKNARFFCIYEGTSEADEVMVDGDTQVLDRLAVWQHRFEYNQRNSIDEGTYRFAFRARLFFDIDKSDRPLLWMLFLQALHDMRIGHYPCTQMDVITLLALGLKVRFGDAEPTEEELEQYIQENTPAERRTGRELPFMKTKLREFLQKLRGKSSEWYVCAYMEYVMSWQLYGTVLFPVEPVGRNDLGKACLLAVGMHGVFALDPATQGLLRLIPFDAIPSWAYTSNTLVLSVGTFVQQEKMLFRTNQAKEINLLLRQYVDYLSGGVE</sequence>
<comment type="caution">
    <text evidence="11">The sequence shown here is derived from an EMBL/GenBank/DDBJ whole genome shotgun (WGS) entry which is preliminary data.</text>
</comment>
<dbReference type="InterPro" id="IPR000299">
    <property type="entry name" value="FERM_domain"/>
</dbReference>
<dbReference type="SMART" id="SM00139">
    <property type="entry name" value="MyTH4"/>
    <property type="match status" value="1"/>
</dbReference>
<evidence type="ECO:0000259" key="9">
    <source>
        <dbReference type="PROSITE" id="PS50200"/>
    </source>
</evidence>
<dbReference type="SUPFAM" id="SSF51045">
    <property type="entry name" value="WW domain"/>
    <property type="match status" value="1"/>
</dbReference>
<gene>
    <name evidence="11" type="ORF">AV274_0835</name>
</gene>
<dbReference type="Pfam" id="PF00373">
    <property type="entry name" value="FERM_M"/>
    <property type="match status" value="1"/>
</dbReference>
<dbReference type="Gene3D" id="2.20.70.10">
    <property type="match status" value="1"/>
</dbReference>
<keyword evidence="12" id="KW-1185">Reference proteome</keyword>
<evidence type="ECO:0000256" key="2">
    <source>
        <dbReference type="ARBA" id="ARBA00022490"/>
    </source>
</evidence>
<dbReference type="OrthoDB" id="6108017at2759"/>
<dbReference type="CDD" id="cd14473">
    <property type="entry name" value="FERM_B-lobe"/>
    <property type="match status" value="1"/>
</dbReference>
<dbReference type="InterPro" id="IPR011993">
    <property type="entry name" value="PH-like_dom_sf"/>
</dbReference>
<dbReference type="PANTHER" id="PTHR46049">
    <property type="entry name" value="AGAP003327-PA"/>
    <property type="match status" value="1"/>
</dbReference>
<dbReference type="SUPFAM" id="SSF50729">
    <property type="entry name" value="PH domain-like"/>
    <property type="match status" value="1"/>
</dbReference>
<feature type="compositionally biased region" description="Low complexity" evidence="6">
    <location>
        <begin position="31"/>
        <end position="61"/>
    </location>
</feature>
<feature type="domain" description="MyTH4" evidence="10">
    <location>
        <begin position="279"/>
        <end position="435"/>
    </location>
</feature>
<dbReference type="InterPro" id="IPR000857">
    <property type="entry name" value="MyTH4_dom"/>
</dbReference>
<dbReference type="PANTHER" id="PTHR46049:SF10">
    <property type="entry name" value="MYOSIN VIIA"/>
    <property type="match status" value="1"/>
</dbReference>
<dbReference type="Pfam" id="PF21989">
    <property type="entry name" value="RA_2"/>
    <property type="match status" value="1"/>
</dbReference>
<keyword evidence="5" id="KW-0505">Motor protein</keyword>
<dbReference type="SUPFAM" id="SSF47031">
    <property type="entry name" value="Second domain of FERM"/>
    <property type="match status" value="1"/>
</dbReference>
<dbReference type="Gene3D" id="1.20.80.10">
    <property type="match status" value="1"/>
</dbReference>
<keyword evidence="4" id="KW-0067">ATP-binding</keyword>
<dbReference type="SMART" id="SM00295">
    <property type="entry name" value="B41"/>
    <property type="match status" value="1"/>
</dbReference>
<evidence type="ECO:0000256" key="3">
    <source>
        <dbReference type="ARBA" id="ARBA00022741"/>
    </source>
</evidence>
<dbReference type="EMBL" id="LXWW01000031">
    <property type="protein sequence ID" value="OAO17418.1"/>
    <property type="molecule type" value="Genomic_DNA"/>
</dbReference>
<reference evidence="11 12" key="1">
    <citation type="submission" date="2016-05" db="EMBL/GenBank/DDBJ databases">
        <title>Nuclear genome of Blastocystis sp. subtype 1 NandII.</title>
        <authorList>
            <person name="Gentekaki E."/>
            <person name="Curtis B."/>
            <person name="Stairs C."/>
            <person name="Eme L."/>
            <person name="Herman E."/>
            <person name="Klimes V."/>
            <person name="Arias M.C."/>
            <person name="Elias M."/>
            <person name="Hilliou F."/>
            <person name="Klute M."/>
            <person name="Malik S.-B."/>
            <person name="Pightling A."/>
            <person name="Rachubinski R."/>
            <person name="Salas D."/>
            <person name="Schlacht A."/>
            <person name="Suga H."/>
            <person name="Archibald J."/>
            <person name="Ball S.G."/>
            <person name="Clark G."/>
            <person name="Dacks J."/>
            <person name="Van Der Giezen M."/>
            <person name="Tsaousis A."/>
            <person name="Roger A."/>
        </authorList>
    </citation>
    <scope>NUCLEOTIDE SEQUENCE [LARGE SCALE GENOMIC DNA]</scope>
    <source>
        <strain evidence="12">ATCC 50177 / NandII</strain>
    </source>
</reference>
<dbReference type="InterPro" id="IPR000159">
    <property type="entry name" value="RA_dom"/>
</dbReference>
<dbReference type="PROSITE" id="PS50057">
    <property type="entry name" value="FERM_3"/>
    <property type="match status" value="1"/>
</dbReference>
<dbReference type="InterPro" id="IPR014352">
    <property type="entry name" value="FERM/acyl-CoA-bd_prot_sf"/>
</dbReference>
<keyword evidence="2" id="KW-0963">Cytoplasm</keyword>
<evidence type="ECO:0000256" key="4">
    <source>
        <dbReference type="ARBA" id="ARBA00022840"/>
    </source>
</evidence>
<dbReference type="CDD" id="cd00201">
    <property type="entry name" value="WW"/>
    <property type="match status" value="1"/>
</dbReference>
<evidence type="ECO:0000313" key="11">
    <source>
        <dbReference type="EMBL" id="OAO17418.1"/>
    </source>
</evidence>
<dbReference type="PROSITE" id="PS01159">
    <property type="entry name" value="WW_DOMAIN_1"/>
    <property type="match status" value="1"/>
</dbReference>
<dbReference type="InterPro" id="IPR036020">
    <property type="entry name" value="WW_dom_sf"/>
</dbReference>
<feature type="compositionally biased region" description="Polar residues" evidence="6">
    <location>
        <begin position="1"/>
        <end position="21"/>
    </location>
</feature>
<accession>A0A196SK41</accession>